<keyword evidence="2" id="KW-1185">Reference proteome</keyword>
<proteinExistence type="predicted"/>
<dbReference type="EMBL" id="NQMN01000002">
    <property type="protein sequence ID" value="PAF54824.1"/>
    <property type="molecule type" value="Genomic_DNA"/>
</dbReference>
<reference evidence="1" key="1">
    <citation type="submission" date="2017-08" db="EMBL/GenBank/DDBJ databases">
        <authorList>
            <person name="Alvarez-Ponce D."/>
            <person name="Weitzman C.L."/>
            <person name="Tillett R.L."/>
            <person name="Sandmeier F.C."/>
            <person name="Tracy C.R."/>
        </authorList>
    </citation>
    <scope>NUCLEOTIDE SEQUENCE [LARGE SCALE GENOMIC DNA]</scope>
    <source>
        <strain evidence="1">PS6</strain>
    </source>
</reference>
<accession>A0ABX4H4L3</accession>
<dbReference type="Proteomes" id="UP000217033">
    <property type="component" value="Unassembled WGS sequence"/>
</dbReference>
<name>A0ABX4H4L3_9BACT</name>
<evidence type="ECO:0000313" key="1">
    <source>
        <dbReference type="EMBL" id="PAF54824.1"/>
    </source>
</evidence>
<protein>
    <submittedName>
        <fullName evidence="1">Uncharacterized protein</fullName>
    </submittedName>
</protein>
<comment type="caution">
    <text evidence="1">The sequence shown here is derived from an EMBL/GenBank/DDBJ whole genome shotgun (WGS) entry which is preliminary data.</text>
</comment>
<dbReference type="RefSeq" id="WP_084232540.1">
    <property type="nucleotide sequence ID" value="NZ_FWXE01000008.1"/>
</dbReference>
<gene>
    <name evidence="1" type="ORF">CJF60_03760</name>
</gene>
<evidence type="ECO:0000313" key="2">
    <source>
        <dbReference type="Proteomes" id="UP000217033"/>
    </source>
</evidence>
<organism evidence="1 2">
    <name type="scientific">Mycoplasmopsis agassizii</name>
    <dbReference type="NCBI Taxonomy" id="33922"/>
    <lineage>
        <taxon>Bacteria</taxon>
        <taxon>Bacillati</taxon>
        <taxon>Mycoplasmatota</taxon>
        <taxon>Mycoplasmoidales</taxon>
        <taxon>Metamycoplasmataceae</taxon>
        <taxon>Mycoplasmopsis</taxon>
    </lineage>
</organism>
<sequence length="87" mass="10333">MFQHLSDVIQSVSDMAWGELDIDTSDLLEYINGDFSKVLREAIDEGFYSYYEDDSNYLYYYDDKGLKIENNNQEDDWKNHLFLILAN</sequence>